<feature type="repeat" description="WD" evidence="1">
    <location>
        <begin position="2580"/>
        <end position="2621"/>
    </location>
</feature>
<feature type="compositionally biased region" description="Basic and acidic residues" evidence="2">
    <location>
        <begin position="1758"/>
        <end position="1767"/>
    </location>
</feature>
<feature type="compositionally biased region" description="Low complexity" evidence="2">
    <location>
        <begin position="282"/>
        <end position="292"/>
    </location>
</feature>
<dbReference type="InterPro" id="IPR022033">
    <property type="entry name" value="Rav1p_C"/>
</dbReference>
<feature type="domain" description="RAVE complex protein Rav1 C-terminal" evidence="3">
    <location>
        <begin position="1263"/>
        <end position="1610"/>
    </location>
</feature>
<dbReference type="EMBL" id="GL883018">
    <property type="protein sequence ID" value="EGG18410.1"/>
    <property type="molecule type" value="Genomic_DNA"/>
</dbReference>
<dbReference type="PROSITE" id="PS50082">
    <property type="entry name" value="WD_REPEATS_2"/>
    <property type="match status" value="4"/>
</dbReference>
<feature type="repeat" description="WD" evidence="1">
    <location>
        <begin position="609"/>
        <end position="650"/>
    </location>
</feature>
<dbReference type="STRING" id="1054147.F4Q0Q9"/>
<feature type="domain" description="RAVE complex protein Rav1 C-terminal" evidence="3">
    <location>
        <begin position="1050"/>
        <end position="1218"/>
    </location>
</feature>
<dbReference type="Pfam" id="PF00400">
    <property type="entry name" value="WD40"/>
    <property type="match status" value="4"/>
</dbReference>
<feature type="compositionally biased region" description="Basic and acidic residues" evidence="2">
    <location>
        <begin position="834"/>
        <end position="844"/>
    </location>
</feature>
<dbReference type="SUPFAM" id="SSF50978">
    <property type="entry name" value="WD40 repeat-like"/>
    <property type="match status" value="2"/>
</dbReference>
<dbReference type="InterPro" id="IPR052208">
    <property type="entry name" value="DmX-like/RAVE_component"/>
</dbReference>
<dbReference type="InterPro" id="IPR001680">
    <property type="entry name" value="WD40_rpt"/>
</dbReference>
<evidence type="ECO:0000259" key="4">
    <source>
        <dbReference type="Pfam" id="PF23760"/>
    </source>
</evidence>
<dbReference type="SUPFAM" id="SSF101908">
    <property type="entry name" value="Putative isomerase YbhE"/>
    <property type="match status" value="1"/>
</dbReference>
<evidence type="ECO:0000256" key="2">
    <source>
        <dbReference type="SAM" id="MobiDB-lite"/>
    </source>
</evidence>
<proteinExistence type="predicted"/>
<keyword evidence="6" id="KW-1185">Reference proteome</keyword>
<dbReference type="Pfam" id="PF12234">
    <property type="entry name" value="Rav1p_C"/>
    <property type="match status" value="2"/>
</dbReference>
<dbReference type="GO" id="GO:0043291">
    <property type="term" value="C:RAVE complex"/>
    <property type="evidence" value="ECO:0007669"/>
    <property type="project" value="TreeGrafter"/>
</dbReference>
<feature type="region of interest" description="Disordered" evidence="2">
    <location>
        <begin position="1256"/>
        <end position="1281"/>
    </location>
</feature>
<gene>
    <name evidence="5" type="ORF">DFA_03904</name>
</gene>
<name>F4Q0Q9_CACFS</name>
<reference evidence="6" key="1">
    <citation type="journal article" date="2011" name="Genome Res.">
        <title>Phylogeny-wide analysis of social amoeba genomes highlights ancient origins for complex intercellular communication.</title>
        <authorList>
            <person name="Heidel A.J."/>
            <person name="Lawal H.M."/>
            <person name="Felder M."/>
            <person name="Schilde C."/>
            <person name="Helps N.R."/>
            <person name="Tunggal B."/>
            <person name="Rivero F."/>
            <person name="John U."/>
            <person name="Schleicher M."/>
            <person name="Eichinger L."/>
            <person name="Platzer M."/>
            <person name="Noegel A.A."/>
            <person name="Schaap P."/>
            <person name="Gloeckner G."/>
        </authorList>
    </citation>
    <scope>NUCLEOTIDE SEQUENCE [LARGE SCALE GENOMIC DNA]</scope>
    <source>
        <strain evidence="6">SH3</strain>
    </source>
</reference>
<dbReference type="RefSeq" id="XP_004366314.1">
    <property type="nucleotide sequence ID" value="XM_004366257.1"/>
</dbReference>
<dbReference type="OMA" id="EYMMAGK"/>
<evidence type="ECO:0000256" key="1">
    <source>
        <dbReference type="PROSITE-ProRule" id="PRU00221"/>
    </source>
</evidence>
<dbReference type="InterPro" id="IPR056151">
    <property type="entry name" value="Beta-prop_DCAF12"/>
</dbReference>
<protein>
    <submittedName>
        <fullName evidence="5">WD-40 repeat-containing protein</fullName>
    </submittedName>
</protein>
<feature type="region of interest" description="Disordered" evidence="2">
    <location>
        <begin position="439"/>
        <end position="475"/>
    </location>
</feature>
<dbReference type="PANTHER" id="PTHR13950:SF9">
    <property type="entry name" value="RABCONNECTIN-3A"/>
    <property type="match status" value="1"/>
</dbReference>
<dbReference type="InterPro" id="IPR015943">
    <property type="entry name" value="WD40/YVTN_repeat-like_dom_sf"/>
</dbReference>
<feature type="region of interest" description="Disordered" evidence="2">
    <location>
        <begin position="270"/>
        <end position="292"/>
    </location>
</feature>
<dbReference type="Proteomes" id="UP000007797">
    <property type="component" value="Unassembled WGS sequence"/>
</dbReference>
<feature type="repeat" description="WD" evidence="1">
    <location>
        <begin position="2400"/>
        <end position="2432"/>
    </location>
</feature>
<dbReference type="Pfam" id="PF23760">
    <property type="entry name" value="Beta-prop_DCAF12"/>
    <property type="match status" value="1"/>
</dbReference>
<feature type="region of interest" description="Disordered" evidence="2">
    <location>
        <begin position="1747"/>
        <end position="1775"/>
    </location>
</feature>
<organism evidence="5 6">
    <name type="scientific">Cavenderia fasciculata</name>
    <name type="common">Slime mold</name>
    <name type="synonym">Dictyostelium fasciculatum</name>
    <dbReference type="NCBI Taxonomy" id="261658"/>
    <lineage>
        <taxon>Eukaryota</taxon>
        <taxon>Amoebozoa</taxon>
        <taxon>Evosea</taxon>
        <taxon>Eumycetozoa</taxon>
        <taxon>Dictyostelia</taxon>
        <taxon>Acytosteliales</taxon>
        <taxon>Cavenderiaceae</taxon>
        <taxon>Cavenderia</taxon>
    </lineage>
</organism>
<feature type="repeat" description="WD" evidence="1">
    <location>
        <begin position="2538"/>
        <end position="2579"/>
    </location>
</feature>
<dbReference type="PROSITE" id="PS50294">
    <property type="entry name" value="WD_REPEATS_REGION"/>
    <property type="match status" value="1"/>
</dbReference>
<dbReference type="OrthoDB" id="342131at2759"/>
<feature type="domain" description="DDB1- and CUL4-associated factor 12 beta-propeller" evidence="4">
    <location>
        <begin position="2445"/>
        <end position="2586"/>
    </location>
</feature>
<dbReference type="InterPro" id="IPR036322">
    <property type="entry name" value="WD40_repeat_dom_sf"/>
</dbReference>
<feature type="compositionally biased region" description="Low complexity" evidence="2">
    <location>
        <begin position="439"/>
        <end position="474"/>
    </location>
</feature>
<feature type="region of interest" description="Disordered" evidence="2">
    <location>
        <begin position="2326"/>
        <end position="2347"/>
    </location>
</feature>
<sequence length="2694" mass="304295">MTENITLGGGSGSTMFPNQIVTGAANPNPNTFACTHFNDDTYFAYSSSRNVYVLKGGSLRVIQVLTGHKTDVTSIAWLNYHSKLLTASSTEIFVYDIVKNPQQPVQPSSSSSSETNKDNKLEWERIMVIPNPFEINTMCWLNSNSFVVGGEYLALWKLDFDQIHKQYALTKQQMQKEQDNPQSAAAASLGLHTSSTAMLGSASSYQISNKANIERMGLREQKIFRKQATIVWRSECSQPVHHISCSPDGSLFATAGKCDRMLKVWYKQPKVAQTPDQDDSNASTTSTTSAATSTKTKGYFKDHFNQLTSKEPKFKFTTQKQQEKDDEFNQNLAKQQQQQKLRAQQKQKRFEYESYGFIYLPHPRAISWISWRMRDSSHHNILLTNCKDGVVRLWQQSLQSNRLQFNVSNIIHAGTESVDWINCYSPLFLQQHHIYQQQQQQQSGSSSSSSSQPQSSTSSQPSTSSKQTTTATTTDGLEIRPDLLTNLKNPILLRLKEGHLTRSKSIVDWILGVKQDGTLIMWKLKTDDSTSRQTSSISIWINSPQILSPQEVGPNRIIALYQPLSISDNTPTSITICVNSFNGAISCRKFYIQNQNQTQISNTSPPSRCYGHKSSIRSINVSPASHYLSTVDRQNNIILWQTTDGTKIQAPYYLVDIGSIGTSHSITWSSENNFCFSANKDGILVYHIDPHDNNKPLKLPIGIIDQSCIQNSDHEEFYEEIHVVDCQPQLYRGISGKKNAPNFSFFIIGINNYGDKLTIWGVTVDYNQNGPQTTVSTSSTTSNSPFSLSSKLLATKTFSSEQKITCICPTPKGVADKMSTIQLFKQQENQNENENEKENGHDDDNSSSTSTIEEYEDIPSHPICVTGSMDGIITVWSLSAFDTPQADNQSATGDDVYDELFKEKEDHEKSEVKNQDNDDNDDKDHHQGPYWKITELCHHAAYQQPVESVSPAYFGRFASTPSMSAFHNYVINPVIHIWELESHTPKLQLEDTIKFYSDEEFEQQQQLVSLNIPTFASEANFSYQQSYDPFEHQSSNSNFSIKSGCNFSFATFADGTVSLATGFKNTIRVLRKPIDRSIGSYNRSWMETHRYNDLSSQCVSIVWGKDRELFVASGNQILVFSKWMKPTEAFLSMYEGIYPSIDTVYHQHSILSRPLPYYHPKLLTEYMMAGKFEKVENILMFISRFLISRFPFLLTDPNPVQQQSIYDDDDSDEEKDYHQQPKPSSSSSTSAADQVDLSKPVFIPTVDIEDMLLDESDRPITDDNGMDHETNNGFKDKRQEEEQEELVLDKYNNNLSTSNDDLFNHANQDEKSFTKKQAAKLNEILSNVRLAGLNSAEQIQLLALTDTYGQIGEMRGGLDENGQRFLLNVKIYQFLKRSMNPTERPISLSAVDILWALHSECQETLLQNCFPTDPLWEDYRQLGAGLWIKNPITLKNTFEKLAKTTYTANKDPSESALYYIALGKKGALVALHRAHKETKQVDFLLQDFTQQKWINLAAKSAYLLQSKHRYDLAASMFLLAGDLKQATNLILQSKGDFQLAYAISRLYEGENGPTSRMILEEHVIPHAKKTYDRSLLSVCQWLLKNYEDSLKILLPSTEINEASKKLDYDQVQHLSAYNSPTNTSGNNSPLPTMGGGFGRIPSVISLSNYAMSSSPLLSRNQQTQKSTTTNSIASQLRTSEMGPSALYFFRYLRAHILLKQLPDDKKQDYPFLRSSIYSYLYSGCSHLALEHIKEIEASHPLIILPNKEIEEEEEEEEVKVVEEEKKPSSSSYDDLGLDFGGSSSYFNSSSKNSGLDDLDFGGSSSYFNAPKSSGLDDLDFGGGASSTTTSNNNSNYFDMGLDFGTTTTKKIDDLGLDFGDTQSSTKNDLRLTSEIKNDGKEFKDDTKKKNTLEREKVSIYPIVDLELKAKLVLQVLVNNLVNFKESNQWNENVERFDEMLYLMTDKYELEKNIIIDRLIVFCAHRQYYKQIIHLYNLLGASKNSANDFMDQACHSILKSIYRIDDYPQTKQQTQHLLKLSIELYSCIPDLKNPSLIVMSIYMILFLASWGNSRFDILLSILYQETPAAAPPQQPKKNTFNNLQFNPVVSNQPPPIGSNVDVLLKAIQQLYKSGEGSTFVTYQDEQLQSHLDSDEEDNDEDKLLKYQKNIDTINCIQKIFELFCLTRFRKVYDAVIKDLTYHHVFDLMHQRLHFWLVSIQSKILSPPRSIYDTFYRKPRAQASTNLLDLVKTFPVFHTQQRVELWQHFIKENDNIDLLTNTILPSEDSTYMPSSSRKIKFAEEAIELYKDGDLLQSFCVDASPPEGTDIQVVAVATTRGIREIDLKHSPQQQSQHHHQDNQSSSDDFDIDSAVATSGEFLSPTQSGRKLRISAKSVSSLNFKGGKQNVFKSAISSLNASKQVDHNIIVQCLESHPSSSYYLSGGIDGSVCLWQFGIPEALAAYQLPTRPRVVRCRFNQSGSKFGACDMSGNLMLWQFAAQEDTLRPFYSLQAHSKQTLDFTFINSGSLLATAGISTNSKKDVCLWDVLLPPHKSLVASYTDQESGASSISYSPKHQLLVVGGKKGSISYYDIRTNKLLDNFKGHTLNTKTLAIDPSEDFVATGSSDGNIKTWSLPSMNCISTFEDSHRKQTFVRPTGVFKSPVSTYGVIQVRMANNHIYSCGADGRLTKHEREFDHGAIDNQIIREDSHENFLLP</sequence>
<accession>F4Q0Q9</accession>
<keyword evidence="1" id="KW-0853">WD repeat</keyword>
<feature type="region of interest" description="Disordered" evidence="2">
    <location>
        <begin position="1201"/>
        <end position="1234"/>
    </location>
</feature>
<dbReference type="Gene3D" id="2.130.10.10">
    <property type="entry name" value="YVTN repeat-like/Quinoprotein amine dehydrogenase"/>
    <property type="match status" value="4"/>
</dbReference>
<evidence type="ECO:0000313" key="5">
    <source>
        <dbReference type="EMBL" id="EGG18410.1"/>
    </source>
</evidence>
<dbReference type="GeneID" id="14870260"/>
<feature type="region of interest" description="Disordered" evidence="2">
    <location>
        <begin position="828"/>
        <end position="863"/>
    </location>
</feature>
<evidence type="ECO:0000313" key="6">
    <source>
        <dbReference type="Proteomes" id="UP000007797"/>
    </source>
</evidence>
<dbReference type="KEGG" id="dfa:DFA_03904"/>
<dbReference type="SMART" id="SM00320">
    <property type="entry name" value="WD40"/>
    <property type="match status" value="12"/>
</dbReference>
<feature type="compositionally biased region" description="Basic and acidic residues" evidence="2">
    <location>
        <begin position="1256"/>
        <end position="1280"/>
    </location>
</feature>
<dbReference type="GO" id="GO:0007035">
    <property type="term" value="P:vacuolar acidification"/>
    <property type="evidence" value="ECO:0007669"/>
    <property type="project" value="TreeGrafter"/>
</dbReference>
<dbReference type="PANTHER" id="PTHR13950">
    <property type="entry name" value="RABCONNECTIN-RELATED"/>
    <property type="match status" value="1"/>
</dbReference>
<evidence type="ECO:0000259" key="3">
    <source>
        <dbReference type="Pfam" id="PF12234"/>
    </source>
</evidence>
<feature type="region of interest" description="Disordered" evidence="2">
    <location>
        <begin position="904"/>
        <end position="927"/>
    </location>
</feature>